<comment type="caution">
    <text evidence="2">The sequence shown here is derived from an EMBL/GenBank/DDBJ whole genome shotgun (WGS) entry which is preliminary data.</text>
</comment>
<feature type="chain" id="PRO_5045812344" evidence="1">
    <location>
        <begin position="19"/>
        <end position="143"/>
    </location>
</feature>
<keyword evidence="3" id="KW-1185">Reference proteome</keyword>
<keyword evidence="1" id="KW-0732">Signal</keyword>
<reference evidence="3" key="1">
    <citation type="journal article" date="2019" name="Int. J. Syst. Evol. Microbiol.">
        <title>The Global Catalogue of Microorganisms (GCM) 10K type strain sequencing project: providing services to taxonomists for standard genome sequencing and annotation.</title>
        <authorList>
            <consortium name="The Broad Institute Genomics Platform"/>
            <consortium name="The Broad Institute Genome Sequencing Center for Infectious Disease"/>
            <person name="Wu L."/>
            <person name="Ma J."/>
        </authorList>
    </citation>
    <scope>NUCLEOTIDE SEQUENCE [LARGE SCALE GENOMIC DNA]</scope>
    <source>
        <strain evidence="3">KCTC 52925</strain>
    </source>
</reference>
<evidence type="ECO:0000313" key="3">
    <source>
        <dbReference type="Proteomes" id="UP001597438"/>
    </source>
</evidence>
<sequence length="143" mass="15987">MKPLIVLLLMLCSALLTAQDSTKVEKDVPTYIIHSAELCLGEALIFGNKSFKFKKIISDSRCPKGVTCIWAGEVEVLVEIFEDGISSGEMIINKGNNSLAALFGLRDLKISKMLVEPYPHIDRKIKPEEYRVNLSISEKLYPD</sequence>
<evidence type="ECO:0000256" key="1">
    <source>
        <dbReference type="SAM" id="SignalP"/>
    </source>
</evidence>
<proteinExistence type="predicted"/>
<accession>A0ABW5WZM0</accession>
<protein>
    <submittedName>
        <fullName evidence="2">Uncharacterized protein</fullName>
    </submittedName>
</protein>
<feature type="signal peptide" evidence="1">
    <location>
        <begin position="1"/>
        <end position="18"/>
    </location>
</feature>
<dbReference type="Proteomes" id="UP001597438">
    <property type="component" value="Unassembled WGS sequence"/>
</dbReference>
<name>A0ABW5WZM0_9FLAO</name>
<dbReference type="RefSeq" id="WP_251739686.1">
    <property type="nucleotide sequence ID" value="NZ_JBHUOJ010000004.1"/>
</dbReference>
<dbReference type="EMBL" id="JBHUOJ010000004">
    <property type="protein sequence ID" value="MFD2831957.1"/>
    <property type="molecule type" value="Genomic_DNA"/>
</dbReference>
<gene>
    <name evidence="2" type="ORF">ACFSYS_01570</name>
</gene>
<evidence type="ECO:0000313" key="2">
    <source>
        <dbReference type="EMBL" id="MFD2831957.1"/>
    </source>
</evidence>
<organism evidence="2 3">
    <name type="scientific">Christiangramia antarctica</name>
    <dbReference type="NCBI Taxonomy" id="2058158"/>
    <lineage>
        <taxon>Bacteria</taxon>
        <taxon>Pseudomonadati</taxon>
        <taxon>Bacteroidota</taxon>
        <taxon>Flavobacteriia</taxon>
        <taxon>Flavobacteriales</taxon>
        <taxon>Flavobacteriaceae</taxon>
        <taxon>Christiangramia</taxon>
    </lineage>
</organism>